<proteinExistence type="predicted"/>
<dbReference type="EMBL" id="NMQT01000031">
    <property type="protein sequence ID" value="OXM57043.1"/>
    <property type="molecule type" value="Genomic_DNA"/>
</dbReference>
<keyword evidence="2" id="KW-1185">Reference proteome</keyword>
<sequence>MGYDTRFWGTIAIDPPLNEHERAHFVEFAENGLSATVRKSHDTSATPPLDIAAEHNLPDSCCQWIPDDAGTTLEFDQGEKFYCASDWMVYLIDTFLRPCATLQQDLARRAPGYEFAPALEHFTFDHQCNGEIDAQGEDADDRWRLIVRDNIVSVQSGDVVFTQETLLNSRLRTKPSGSPDPAGAPRTNKPILRLIAVRSSGQLAAWSDRTSERLPDGRVPGRALPATLAGLLDGENLVIPQSTPIVRFDLAPPLAAHLLLKSGIDPDPDLPQRTLRQVDGISRRHTNDDGIQIQDLKTVSIDLFTEFAAQIGVPVQRTSR</sequence>
<evidence type="ECO:0000313" key="2">
    <source>
        <dbReference type="Proteomes" id="UP000215223"/>
    </source>
</evidence>
<accession>A0A229SDR1</accession>
<protein>
    <submittedName>
        <fullName evidence="1">Uncharacterized protein</fullName>
    </submittedName>
</protein>
<reference evidence="1 2" key="1">
    <citation type="submission" date="2017-07" db="EMBL/GenBank/DDBJ databases">
        <title>Amycolatopsis thailandensis Genome sequencing and assembly.</title>
        <authorList>
            <person name="Kaur N."/>
            <person name="Mayilraj S."/>
        </authorList>
    </citation>
    <scope>NUCLEOTIDE SEQUENCE [LARGE SCALE GENOMIC DNA]</scope>
    <source>
        <strain evidence="1 2">JCM 16380</strain>
    </source>
</reference>
<evidence type="ECO:0000313" key="1">
    <source>
        <dbReference type="EMBL" id="OXM57043.1"/>
    </source>
</evidence>
<dbReference type="RefSeq" id="WP_093933539.1">
    <property type="nucleotide sequence ID" value="NZ_NMQT01000031.1"/>
</dbReference>
<gene>
    <name evidence="1" type="ORF">CFP71_09920</name>
</gene>
<comment type="caution">
    <text evidence="1">The sequence shown here is derived from an EMBL/GenBank/DDBJ whole genome shotgun (WGS) entry which is preliminary data.</text>
</comment>
<dbReference type="AlphaFoldDB" id="A0A229SDR1"/>
<dbReference type="Proteomes" id="UP000215223">
    <property type="component" value="Unassembled WGS sequence"/>
</dbReference>
<organism evidence="1 2">
    <name type="scientific">Amycolatopsis thailandensis</name>
    <dbReference type="NCBI Taxonomy" id="589330"/>
    <lineage>
        <taxon>Bacteria</taxon>
        <taxon>Bacillati</taxon>
        <taxon>Actinomycetota</taxon>
        <taxon>Actinomycetes</taxon>
        <taxon>Pseudonocardiales</taxon>
        <taxon>Pseudonocardiaceae</taxon>
        <taxon>Amycolatopsis</taxon>
    </lineage>
</organism>
<dbReference type="OrthoDB" id="2660825at2"/>
<name>A0A229SDR1_9PSEU</name>